<protein>
    <recommendedName>
        <fullName evidence="9">Histidine biosynthesis bifunctional protein HisIE</fullName>
        <ecNumber evidence="8">3.5.4.19</ecNumber>
        <ecNumber evidence="7">3.6.1.31</ecNumber>
    </recommendedName>
</protein>
<feature type="domain" description="Phosphoribosyl-AMP cyclohydrolase" evidence="14">
    <location>
        <begin position="15"/>
        <end position="88"/>
    </location>
</feature>
<dbReference type="PANTHER" id="PTHR42945">
    <property type="entry name" value="HISTIDINE BIOSYNTHESIS BIFUNCTIONAL PROTEIN"/>
    <property type="match status" value="1"/>
</dbReference>
<evidence type="ECO:0000256" key="6">
    <source>
        <dbReference type="ARBA" id="ARBA00008299"/>
    </source>
</evidence>
<evidence type="ECO:0000256" key="4">
    <source>
        <dbReference type="ARBA" id="ARBA00005204"/>
    </source>
</evidence>
<evidence type="ECO:0000256" key="3">
    <source>
        <dbReference type="ARBA" id="ARBA00005169"/>
    </source>
</evidence>
<keyword evidence="13" id="KW-0368">Histidine biosynthesis</keyword>
<name>A0A097CS90_9ACTN</name>
<reference evidence="15" key="1">
    <citation type="journal article" date="2016" name="Appl. Microbiol. Biotechnol.">
        <title>Anti-MRSA and anti-TB metabolites from marine-derived Verrucosispora sp. MS100047.</title>
        <authorList>
            <person name="Huang P."/>
            <person name="Xie F."/>
            <person name="Ren B."/>
            <person name="Wang Q."/>
            <person name="Wang J."/>
            <person name="Wang Q."/>
            <person name="Abdel-Mageed W.M."/>
            <person name="Liu M."/>
            <person name="Han J."/>
            <person name="Oyeleye A."/>
            <person name="Shen J."/>
            <person name="Song F."/>
            <person name="Dai H."/>
            <person name="Liu X."/>
            <person name="Zhang L."/>
        </authorList>
    </citation>
    <scope>NUCLEOTIDE SEQUENCE</scope>
    <source>
        <strain evidence="15">MS100047</strain>
    </source>
</reference>
<dbReference type="GO" id="GO:0004635">
    <property type="term" value="F:phosphoribosyl-AMP cyclohydrolase activity"/>
    <property type="evidence" value="ECO:0007669"/>
    <property type="project" value="UniProtKB-EC"/>
</dbReference>
<accession>A0A097CS90</accession>
<evidence type="ECO:0000256" key="11">
    <source>
        <dbReference type="ARBA" id="ARBA00022801"/>
    </source>
</evidence>
<dbReference type="EMBL" id="KF826658">
    <property type="protein sequence ID" value="AIS85522.1"/>
    <property type="molecule type" value="Genomic_DNA"/>
</dbReference>
<dbReference type="InterPro" id="IPR002496">
    <property type="entry name" value="PRib_AMP_CycHydrolase_dom"/>
</dbReference>
<evidence type="ECO:0000256" key="7">
    <source>
        <dbReference type="ARBA" id="ARBA00012414"/>
    </source>
</evidence>
<dbReference type="AlphaFoldDB" id="A0A097CS90"/>
<dbReference type="SUPFAM" id="SSF141734">
    <property type="entry name" value="HisI-like"/>
    <property type="match status" value="1"/>
</dbReference>
<comment type="similarity">
    <text evidence="5">In the C-terminal section; belongs to the PRA-PH family.</text>
</comment>
<keyword evidence="10" id="KW-0028">Amino-acid biosynthesis</keyword>
<comment type="pathway">
    <text evidence="4">Amino-acid biosynthesis; L-histidine biosynthesis; L-histidine from 5-phospho-alpha-D-ribose 1-diphosphate: step 2/9.</text>
</comment>
<keyword evidence="11" id="KW-0378">Hydrolase</keyword>
<evidence type="ECO:0000256" key="9">
    <source>
        <dbReference type="ARBA" id="ARBA00017720"/>
    </source>
</evidence>
<dbReference type="PANTHER" id="PTHR42945:SF11">
    <property type="entry name" value="PHOSPHORIBOSYL-AMP CYCLOHYDROLASE"/>
    <property type="match status" value="1"/>
</dbReference>
<evidence type="ECO:0000256" key="1">
    <source>
        <dbReference type="ARBA" id="ARBA00000024"/>
    </source>
</evidence>
<evidence type="ECO:0000256" key="8">
    <source>
        <dbReference type="ARBA" id="ARBA00012721"/>
    </source>
</evidence>
<gene>
    <name evidence="15" type="ORF">VASRM7_283</name>
</gene>
<comment type="similarity">
    <text evidence="6">In the N-terminal section; belongs to the PRA-CH family.</text>
</comment>
<evidence type="ECO:0000256" key="13">
    <source>
        <dbReference type="ARBA" id="ARBA00023102"/>
    </source>
</evidence>
<dbReference type="NCBIfam" id="NF000768">
    <property type="entry name" value="PRK00051.1"/>
    <property type="match status" value="1"/>
</dbReference>
<evidence type="ECO:0000256" key="2">
    <source>
        <dbReference type="ARBA" id="ARBA00001460"/>
    </source>
</evidence>
<dbReference type="GO" id="GO:0004636">
    <property type="term" value="F:phosphoribosyl-ATP diphosphatase activity"/>
    <property type="evidence" value="ECO:0007669"/>
    <property type="project" value="UniProtKB-EC"/>
</dbReference>
<evidence type="ECO:0000256" key="10">
    <source>
        <dbReference type="ARBA" id="ARBA00022605"/>
    </source>
</evidence>
<dbReference type="UniPathway" id="UPA00031">
    <property type="reaction ID" value="UER00008"/>
</dbReference>
<dbReference type="GO" id="GO:0000105">
    <property type="term" value="P:L-histidine biosynthetic process"/>
    <property type="evidence" value="ECO:0007669"/>
    <property type="project" value="UniProtKB-UniPathway"/>
</dbReference>
<evidence type="ECO:0000256" key="12">
    <source>
        <dbReference type="ARBA" id="ARBA00022842"/>
    </source>
</evidence>
<comment type="catalytic activity">
    <reaction evidence="2">
        <text>1-(5-phospho-beta-D-ribosyl)-ATP + H2O = 1-(5-phospho-beta-D-ribosyl)-5'-AMP + diphosphate + H(+)</text>
        <dbReference type="Rhea" id="RHEA:22828"/>
        <dbReference type="ChEBI" id="CHEBI:15377"/>
        <dbReference type="ChEBI" id="CHEBI:15378"/>
        <dbReference type="ChEBI" id="CHEBI:33019"/>
        <dbReference type="ChEBI" id="CHEBI:59457"/>
        <dbReference type="ChEBI" id="CHEBI:73183"/>
        <dbReference type="EC" id="3.6.1.31"/>
    </reaction>
</comment>
<keyword evidence="12" id="KW-0460">Magnesium</keyword>
<evidence type="ECO:0000313" key="15">
    <source>
        <dbReference type="EMBL" id="AIS85522.1"/>
    </source>
</evidence>
<dbReference type="EC" id="3.5.4.19" evidence="8"/>
<dbReference type="EC" id="3.6.1.31" evidence="7"/>
<dbReference type="InterPro" id="IPR038019">
    <property type="entry name" value="PRib_AMP_CycHydrolase_sf"/>
</dbReference>
<organism evidence="15">
    <name type="scientific">Verrucosispora sp. MS100047</name>
    <dbReference type="NCBI Taxonomy" id="1410949"/>
    <lineage>
        <taxon>Bacteria</taxon>
        <taxon>Bacillati</taxon>
        <taxon>Actinomycetota</taxon>
        <taxon>Actinomycetes</taxon>
        <taxon>Micromonosporales</taxon>
        <taxon>Micromonosporaceae</taxon>
        <taxon>Micromonospora</taxon>
    </lineage>
</organism>
<sequence>MAAVVRQHDSGEVLMVAWMDDEALHRTLTTGRATYWSRSRREYWVKGATSGHHQYVRSVALDCDGDAVLVSVDQVGAACHTGQRTCFHTELPVTGEVTS</sequence>
<comment type="catalytic activity">
    <reaction evidence="1">
        <text>1-(5-phospho-beta-D-ribosyl)-5'-AMP + H2O = 1-(5-phospho-beta-D-ribosyl)-5-[(5-phospho-beta-D-ribosylamino)methylideneamino]imidazole-4-carboxamide</text>
        <dbReference type="Rhea" id="RHEA:20049"/>
        <dbReference type="ChEBI" id="CHEBI:15377"/>
        <dbReference type="ChEBI" id="CHEBI:58435"/>
        <dbReference type="ChEBI" id="CHEBI:59457"/>
        <dbReference type="EC" id="3.5.4.19"/>
    </reaction>
</comment>
<evidence type="ECO:0000259" key="14">
    <source>
        <dbReference type="Pfam" id="PF01502"/>
    </source>
</evidence>
<dbReference type="FunFam" id="3.10.20.810:FF:000001">
    <property type="entry name" value="Histidine biosynthesis bifunctional protein HisIE"/>
    <property type="match status" value="1"/>
</dbReference>
<dbReference type="Gene3D" id="3.10.20.810">
    <property type="entry name" value="Phosphoribosyl-AMP cyclohydrolase"/>
    <property type="match status" value="1"/>
</dbReference>
<comment type="pathway">
    <text evidence="3">Amino-acid biosynthesis; L-histidine biosynthesis; L-histidine from 5-phospho-alpha-D-ribose 1-diphosphate: step 3/9.</text>
</comment>
<proteinExistence type="inferred from homology"/>
<evidence type="ECO:0000256" key="5">
    <source>
        <dbReference type="ARBA" id="ARBA00007731"/>
    </source>
</evidence>
<dbReference type="Pfam" id="PF01502">
    <property type="entry name" value="PRA-CH"/>
    <property type="match status" value="1"/>
</dbReference>